<protein>
    <submittedName>
        <fullName evidence="2">Internal protein</fullName>
    </submittedName>
</protein>
<feature type="coiled-coil region" evidence="1">
    <location>
        <begin position="98"/>
        <end position="154"/>
    </location>
</feature>
<sequence>MASPVNAAVGVVSTVAGISQSNKQARIQRQQAQVQQYASEVQYELQKQSLQQQKEYTRQQQALAEVQYRTEDAAARMALSEQEMQGLIGNAQAVFANKQQTLQEQARYQDTMRALEREQFAVGEQSRVRQGAALSQSEQANQQVTSQLQQVAQALEAGDKERAAMLAMQGANNQGDSVTSGILSNDTRDLVQALKAKVEAGRFTEDDLQQLMYNSEISGLVEELGLGEVANQRQQAQRGLEYSQLMSQFNDRNLSYQQQQNALGLSSARGVLDTQSNLRDQQMNIDKAFSEMGYGVQLNNLSAAQGAQQANYQAMQSSTRGGGLLSGLSVAGSLFNVAAPYLFKSQQTQPVKNQGWSYDPGALYPMIPPGLPSGSTLKPSTTGIDVIDYNVYGGNA</sequence>
<proteinExistence type="predicted"/>
<keyword evidence="1" id="KW-0175">Coiled coil</keyword>
<evidence type="ECO:0000256" key="1">
    <source>
        <dbReference type="SAM" id="Coils"/>
    </source>
</evidence>
<reference evidence="2 3" key="1">
    <citation type="journal article" date="2023" name="Harmful Algae">
        <title>Sequencing the genomes of LPP-1, the first isolated cyanophage, and its relative LPP-2 reveal different integration mechanisms in closely related phages.</title>
        <authorList>
            <person name="Shaalan H."/>
            <person name="Cattan-Tsaushu E."/>
            <person name="Li K."/>
            <person name="Avrani S."/>
        </authorList>
    </citation>
    <scope>NUCLEOTIDE SEQUENCE [LARGE SCALE GENOMIC DNA]</scope>
</reference>
<accession>A0AAE9PRG5</accession>
<dbReference type="EMBL" id="OP590147">
    <property type="protein sequence ID" value="UZV39992.1"/>
    <property type="molecule type" value="Genomic_DNA"/>
</dbReference>
<gene>
    <name evidence="2" type="ORF">LPP2_g24</name>
</gene>
<organism evidence="2 3">
    <name type="scientific">Leptolyngbya phage LPP-2, strain SPI</name>
    <dbReference type="NCBI Taxonomy" id="2996053"/>
    <lineage>
        <taxon>Viruses</taxon>
        <taxon>Duplodnaviria</taxon>
        <taxon>Heunggongvirae</taxon>
        <taxon>Uroviricota</taxon>
        <taxon>Caudoviricetes</taxon>
        <taxon>Saffermanviridae</taxon>
        <taxon>Wumptrevirus</taxon>
        <taxon>Wumptrevirus LPP2</taxon>
    </lineage>
</organism>
<name>A0AAE9PRG5_9CAUD</name>
<evidence type="ECO:0000313" key="2">
    <source>
        <dbReference type="EMBL" id="UZV39992.1"/>
    </source>
</evidence>
<dbReference type="Proteomes" id="UP001222520">
    <property type="component" value="Segment"/>
</dbReference>
<evidence type="ECO:0000313" key="3">
    <source>
        <dbReference type="Proteomes" id="UP001222520"/>
    </source>
</evidence>
<keyword evidence="3" id="KW-1185">Reference proteome</keyword>